<accession>A0A1Y3EU34</accession>
<organism evidence="1 2">
    <name type="scientific">Trichinella nativa</name>
    <dbReference type="NCBI Taxonomy" id="6335"/>
    <lineage>
        <taxon>Eukaryota</taxon>
        <taxon>Metazoa</taxon>
        <taxon>Ecdysozoa</taxon>
        <taxon>Nematoda</taxon>
        <taxon>Enoplea</taxon>
        <taxon>Dorylaimia</taxon>
        <taxon>Trichinellida</taxon>
        <taxon>Trichinellidae</taxon>
        <taxon>Trichinella</taxon>
    </lineage>
</organism>
<evidence type="ECO:0000313" key="1">
    <source>
        <dbReference type="EMBL" id="OUC48673.1"/>
    </source>
</evidence>
<sequence>MYNIAVNFIFSSINADSHSRRIYLENLMQRTMFSQKAMISPKCIICIVACEETFPSAVSMLFHLCKFNIPLSKLKIHLKNISLLKVRPLCHVSSVWLLIHIFSKCLHGRVSAECSDVQWLCDDVKRILLRRTDFVNIDKS</sequence>
<gene>
    <name evidence="1" type="ORF">D917_01114</name>
</gene>
<name>A0A1Y3EU34_9BILA</name>
<comment type="caution">
    <text evidence="1">The sequence shown here is derived from an EMBL/GenBank/DDBJ whole genome shotgun (WGS) entry which is preliminary data.</text>
</comment>
<dbReference type="Proteomes" id="UP000243006">
    <property type="component" value="Unassembled WGS sequence"/>
</dbReference>
<reference evidence="1 2" key="1">
    <citation type="submission" date="2015-04" db="EMBL/GenBank/DDBJ databases">
        <title>Draft genome of the roundworm Trichinella nativa.</title>
        <authorList>
            <person name="Mitreva M."/>
        </authorList>
    </citation>
    <scope>NUCLEOTIDE SEQUENCE [LARGE SCALE GENOMIC DNA]</scope>
    <source>
        <strain evidence="1 2">ISS45</strain>
    </source>
</reference>
<dbReference type="AlphaFoldDB" id="A0A1Y3EU34"/>
<protein>
    <submittedName>
        <fullName evidence="1">Uncharacterized protein</fullName>
    </submittedName>
</protein>
<proteinExistence type="predicted"/>
<evidence type="ECO:0000313" key="2">
    <source>
        <dbReference type="Proteomes" id="UP000243006"/>
    </source>
</evidence>
<dbReference type="EMBL" id="LVZM01002420">
    <property type="protein sequence ID" value="OUC48673.1"/>
    <property type="molecule type" value="Genomic_DNA"/>
</dbReference>